<reference evidence="1 2" key="1">
    <citation type="submission" date="2019-12" db="EMBL/GenBank/DDBJ databases">
        <title>Nocardia sp. nov. ET3-3 isolated from soil.</title>
        <authorList>
            <person name="Kanchanasin P."/>
            <person name="Tanasupawat S."/>
            <person name="Yuki M."/>
            <person name="Kudo T."/>
        </authorList>
    </citation>
    <scope>NUCLEOTIDE SEQUENCE [LARGE SCALE GENOMIC DNA]</scope>
    <source>
        <strain evidence="1 2">ET3-3</strain>
    </source>
</reference>
<dbReference type="EMBL" id="WRPP01000011">
    <property type="protein sequence ID" value="MVU83039.1"/>
    <property type="molecule type" value="Genomic_DNA"/>
</dbReference>
<accession>A0A7K1V9B2</accession>
<gene>
    <name evidence="1" type="ORF">GPX89_38105</name>
</gene>
<name>A0A7K1V9B2_9NOCA</name>
<dbReference type="Proteomes" id="UP000466794">
    <property type="component" value="Unassembled WGS sequence"/>
</dbReference>
<dbReference type="RefSeq" id="WP_157392615.1">
    <property type="nucleotide sequence ID" value="NZ_WRPP01000011.1"/>
</dbReference>
<evidence type="ECO:0000313" key="2">
    <source>
        <dbReference type="Proteomes" id="UP000466794"/>
    </source>
</evidence>
<organism evidence="1 2">
    <name type="scientific">Nocardia terrae</name>
    <dbReference type="NCBI Taxonomy" id="2675851"/>
    <lineage>
        <taxon>Bacteria</taxon>
        <taxon>Bacillati</taxon>
        <taxon>Actinomycetota</taxon>
        <taxon>Actinomycetes</taxon>
        <taxon>Mycobacteriales</taxon>
        <taxon>Nocardiaceae</taxon>
        <taxon>Nocardia</taxon>
    </lineage>
</organism>
<sequence>MNTKRGRTPLSLIQVRWSPTHHAYVAWHRHDPRLVTRDPHSSLAALDGLLRLIEQSEPAT</sequence>
<proteinExistence type="predicted"/>
<evidence type="ECO:0000313" key="1">
    <source>
        <dbReference type="EMBL" id="MVU83039.1"/>
    </source>
</evidence>
<protein>
    <submittedName>
        <fullName evidence="1">Uncharacterized protein</fullName>
    </submittedName>
</protein>
<dbReference type="AlphaFoldDB" id="A0A7K1V9B2"/>
<comment type="caution">
    <text evidence="1">The sequence shown here is derived from an EMBL/GenBank/DDBJ whole genome shotgun (WGS) entry which is preliminary data.</text>
</comment>
<keyword evidence="2" id="KW-1185">Reference proteome</keyword>